<dbReference type="KEGG" id="phu:Phum_PHUM283320"/>
<dbReference type="GeneID" id="8229488"/>
<accession>E0VL70</accession>
<dbReference type="GO" id="GO:0032981">
    <property type="term" value="P:mitochondrial respiratory chain complex I assembly"/>
    <property type="evidence" value="ECO:0007669"/>
    <property type="project" value="TreeGrafter"/>
</dbReference>
<evidence type="ECO:0000259" key="6">
    <source>
        <dbReference type="Pfam" id="PF08241"/>
    </source>
</evidence>
<dbReference type="EnsemblMetazoa" id="PHUM283320-RA">
    <property type="protein sequence ID" value="PHUM283320-PA"/>
    <property type="gene ID" value="PHUM283320"/>
</dbReference>
<evidence type="ECO:0000313" key="7">
    <source>
        <dbReference type="EMBL" id="EEB14126.1"/>
    </source>
</evidence>
<sequence length="365" mass="41180">MNARNCINLTGLVKLLQFPYINKKNLIKIERCFSVNHYNRTSCGGGGGGGSIANKSQKILKHNVFDRKCKLLQREKAASSKDVEVYDYLKEEIGYRVSDRIFNIKRKFDTVIDLGSSRGYVSKNIESDTIKNLIMVDNSELLLSQSFCNDPNVNVKKVVCDEEHLEDVFQPETIDMVISNLALHWVNDLPDCFKQVNKILKVDGVFLGSMFGIDTLYELRSSLQLAELDRRGGISPHVSPFTKPTDISSLLSAANFNMQTVDVDEIVVRYPTIFELMNDLKGMGESNAAWNRSLHISRDTLLAASVIYKELYDLTGIPATFQIVYFIGWKPDPSKPQVEPKDPTMISLRDYYNLGSIAEMGPEKV</sequence>
<dbReference type="InParanoid" id="E0VL70"/>
<evidence type="ECO:0000256" key="4">
    <source>
        <dbReference type="ARBA" id="ARBA00041833"/>
    </source>
</evidence>
<protein>
    <recommendedName>
        <fullName evidence="3">Arginine-hydroxylase NDUFAF5, mitochondrial</fullName>
    </recommendedName>
    <alternativeName>
        <fullName evidence="4">NADH dehydrogenase [ubiquinone] 1 alpha subcomplex assembly factor 5</fullName>
    </alternativeName>
    <alternativeName>
        <fullName evidence="5">Putative methyltransferase NDUFAF5</fullName>
    </alternativeName>
</protein>
<feature type="domain" description="Methyltransferase type 11" evidence="6">
    <location>
        <begin position="113"/>
        <end position="207"/>
    </location>
</feature>
<dbReference type="EMBL" id="AAZO01003289">
    <property type="status" value="NOT_ANNOTATED_CDS"/>
    <property type="molecule type" value="Genomic_DNA"/>
</dbReference>
<keyword evidence="9" id="KW-1185">Reference proteome</keyword>
<dbReference type="GO" id="GO:0008757">
    <property type="term" value="F:S-adenosylmethionine-dependent methyltransferase activity"/>
    <property type="evidence" value="ECO:0007669"/>
    <property type="project" value="InterPro"/>
</dbReference>
<dbReference type="Pfam" id="PF08241">
    <property type="entry name" value="Methyltransf_11"/>
    <property type="match status" value="1"/>
</dbReference>
<dbReference type="OrthoDB" id="16816at2759"/>
<reference evidence="7" key="1">
    <citation type="submission" date="2007-04" db="EMBL/GenBank/DDBJ databases">
        <title>Annotation of Pediculus humanus corporis strain USDA.</title>
        <authorList>
            <person name="Kirkness E."/>
            <person name="Hannick L."/>
            <person name="Hass B."/>
            <person name="Bruggner R."/>
            <person name="Lawson D."/>
            <person name="Bidwell S."/>
            <person name="Joardar V."/>
            <person name="Caler E."/>
            <person name="Walenz B."/>
            <person name="Inman J."/>
            <person name="Schobel S."/>
            <person name="Galinsky K."/>
            <person name="Amedeo P."/>
            <person name="Strausberg R."/>
        </authorList>
    </citation>
    <scope>NUCLEOTIDE SEQUENCE</scope>
    <source>
        <strain evidence="7">USDA</strain>
    </source>
</reference>
<dbReference type="CTD" id="8229488"/>
<dbReference type="OMA" id="YEVVYGH"/>
<dbReference type="RefSeq" id="XP_002426864.1">
    <property type="nucleotide sequence ID" value="XM_002426819.1"/>
</dbReference>
<dbReference type="Proteomes" id="UP000009046">
    <property type="component" value="Unassembled WGS sequence"/>
</dbReference>
<evidence type="ECO:0000313" key="8">
    <source>
        <dbReference type="EnsemblMetazoa" id="PHUM283320-PA"/>
    </source>
</evidence>
<dbReference type="InterPro" id="IPR050602">
    <property type="entry name" value="Malonyl-ACP_OMT"/>
</dbReference>
<dbReference type="InterPro" id="IPR029063">
    <property type="entry name" value="SAM-dependent_MTases_sf"/>
</dbReference>
<reference evidence="8" key="3">
    <citation type="submission" date="2021-02" db="UniProtKB">
        <authorList>
            <consortium name="EnsemblMetazoa"/>
        </authorList>
    </citation>
    <scope>IDENTIFICATION</scope>
    <source>
        <strain evidence="8">USDA</strain>
    </source>
</reference>
<evidence type="ECO:0000256" key="5">
    <source>
        <dbReference type="ARBA" id="ARBA00042549"/>
    </source>
</evidence>
<dbReference type="FunCoup" id="E0VL70">
    <property type="interactions" value="525"/>
</dbReference>
<dbReference type="CDD" id="cd02440">
    <property type="entry name" value="AdoMet_MTases"/>
    <property type="match status" value="1"/>
</dbReference>
<dbReference type="SUPFAM" id="SSF53335">
    <property type="entry name" value="S-adenosyl-L-methionine-dependent methyltransferases"/>
    <property type="match status" value="1"/>
</dbReference>
<dbReference type="InterPro" id="IPR013216">
    <property type="entry name" value="Methyltransf_11"/>
</dbReference>
<organism>
    <name type="scientific">Pediculus humanus subsp. corporis</name>
    <name type="common">Body louse</name>
    <dbReference type="NCBI Taxonomy" id="121224"/>
    <lineage>
        <taxon>Eukaryota</taxon>
        <taxon>Metazoa</taxon>
        <taxon>Ecdysozoa</taxon>
        <taxon>Arthropoda</taxon>
        <taxon>Hexapoda</taxon>
        <taxon>Insecta</taxon>
        <taxon>Pterygota</taxon>
        <taxon>Neoptera</taxon>
        <taxon>Paraneoptera</taxon>
        <taxon>Psocodea</taxon>
        <taxon>Troctomorpha</taxon>
        <taxon>Phthiraptera</taxon>
        <taxon>Anoplura</taxon>
        <taxon>Pediculidae</taxon>
        <taxon>Pediculus</taxon>
    </lineage>
</organism>
<dbReference type="STRING" id="121224.E0VL70"/>
<dbReference type="AlphaFoldDB" id="E0VL70"/>
<proteinExistence type="predicted"/>
<name>E0VL70_PEDHC</name>
<reference evidence="7" key="2">
    <citation type="submission" date="2007-04" db="EMBL/GenBank/DDBJ databases">
        <title>The genome of the human body louse.</title>
        <authorList>
            <consortium name="The Human Body Louse Genome Consortium"/>
            <person name="Kirkness E."/>
            <person name="Walenz B."/>
            <person name="Hass B."/>
            <person name="Bruggner R."/>
            <person name="Strausberg R."/>
        </authorList>
    </citation>
    <scope>NUCLEOTIDE SEQUENCE</scope>
    <source>
        <strain evidence="7">USDA</strain>
    </source>
</reference>
<dbReference type="GO" id="GO:0005739">
    <property type="term" value="C:mitochondrion"/>
    <property type="evidence" value="ECO:0007669"/>
    <property type="project" value="TreeGrafter"/>
</dbReference>
<evidence type="ECO:0000313" key="9">
    <source>
        <dbReference type="Proteomes" id="UP000009046"/>
    </source>
</evidence>
<dbReference type="Gene3D" id="3.40.50.150">
    <property type="entry name" value="Vaccinia Virus protein VP39"/>
    <property type="match status" value="1"/>
</dbReference>
<gene>
    <name evidence="8" type="primary">8229488</name>
    <name evidence="7" type="ORF">Phum_PHUM283320</name>
</gene>
<dbReference type="HOGENOM" id="CLU_046586_0_0_1"/>
<evidence type="ECO:0000256" key="1">
    <source>
        <dbReference type="ARBA" id="ARBA00022603"/>
    </source>
</evidence>
<dbReference type="VEuPathDB" id="VectorBase:PHUM283320"/>
<dbReference type="EMBL" id="DS235271">
    <property type="protein sequence ID" value="EEB14126.1"/>
    <property type="molecule type" value="Genomic_DNA"/>
</dbReference>
<evidence type="ECO:0000256" key="2">
    <source>
        <dbReference type="ARBA" id="ARBA00022679"/>
    </source>
</evidence>
<dbReference type="GO" id="GO:0032259">
    <property type="term" value="P:methylation"/>
    <property type="evidence" value="ECO:0007669"/>
    <property type="project" value="UniProtKB-KW"/>
</dbReference>
<dbReference type="PANTHER" id="PTHR13090:SF1">
    <property type="entry name" value="ARGININE-HYDROXYLASE NDUFAF5, MITOCHONDRIAL"/>
    <property type="match status" value="1"/>
</dbReference>
<keyword evidence="2" id="KW-0808">Transferase</keyword>
<dbReference type="eggNOG" id="KOG2940">
    <property type="taxonomic scope" value="Eukaryota"/>
</dbReference>
<evidence type="ECO:0000256" key="3">
    <source>
        <dbReference type="ARBA" id="ARBA00040937"/>
    </source>
</evidence>
<keyword evidence="1" id="KW-0489">Methyltransferase</keyword>
<dbReference type="PANTHER" id="PTHR13090">
    <property type="entry name" value="ARGININE-HYDROXYLASE NDUFAF5, MITOCHONDRIAL"/>
    <property type="match status" value="1"/>
</dbReference>